<dbReference type="EMBL" id="JAMWFV010000043">
    <property type="protein sequence ID" value="MDG6146282.1"/>
    <property type="molecule type" value="Genomic_DNA"/>
</dbReference>
<keyword evidence="2" id="KW-0229">DNA integration</keyword>
<dbReference type="InterPro" id="IPR011010">
    <property type="entry name" value="DNA_brk_join_enz"/>
</dbReference>
<dbReference type="RefSeq" id="WP_279361526.1">
    <property type="nucleotide sequence ID" value="NZ_JAMWEA010000001.1"/>
</dbReference>
<evidence type="ECO:0000256" key="3">
    <source>
        <dbReference type="ARBA" id="ARBA00023125"/>
    </source>
</evidence>
<evidence type="ECO:0000313" key="7">
    <source>
        <dbReference type="Proteomes" id="UP001153199"/>
    </source>
</evidence>
<evidence type="ECO:0000256" key="1">
    <source>
        <dbReference type="ARBA" id="ARBA00008857"/>
    </source>
</evidence>
<dbReference type="CDD" id="cd01189">
    <property type="entry name" value="INT_ICEBs1_C_like"/>
    <property type="match status" value="1"/>
</dbReference>
<dbReference type="PROSITE" id="PS51898">
    <property type="entry name" value="TYR_RECOMBINASE"/>
    <property type="match status" value="1"/>
</dbReference>
<dbReference type="GO" id="GO:0015074">
    <property type="term" value="P:DNA integration"/>
    <property type="evidence" value="ECO:0007669"/>
    <property type="project" value="UniProtKB-KW"/>
</dbReference>
<comment type="similarity">
    <text evidence="1">Belongs to the 'phage' integrase family.</text>
</comment>
<proteinExistence type="inferred from homology"/>
<feature type="domain" description="Tyr recombinase" evidence="5">
    <location>
        <begin position="177"/>
        <end position="364"/>
    </location>
</feature>
<evidence type="ECO:0000259" key="5">
    <source>
        <dbReference type="PROSITE" id="PS51898"/>
    </source>
</evidence>
<accession>A0A9X4NZ27</accession>
<dbReference type="Proteomes" id="UP001153199">
    <property type="component" value="Unassembled WGS sequence"/>
</dbReference>
<dbReference type="SUPFAM" id="SSF56349">
    <property type="entry name" value="DNA breaking-rejoining enzymes"/>
    <property type="match status" value="1"/>
</dbReference>
<dbReference type="GO" id="GO:0006310">
    <property type="term" value="P:DNA recombination"/>
    <property type="evidence" value="ECO:0007669"/>
    <property type="project" value="UniProtKB-KW"/>
</dbReference>
<comment type="caution">
    <text evidence="6">The sequence shown here is derived from an EMBL/GenBank/DDBJ whole genome shotgun (WGS) entry which is preliminary data.</text>
</comment>
<protein>
    <submittedName>
        <fullName evidence="6">Site-specific integrase</fullName>
    </submittedName>
</protein>
<reference evidence="6" key="1">
    <citation type="submission" date="2022-06" db="EMBL/GenBank/DDBJ databases">
        <title>Lactococcus from bovine mastitis in China.</title>
        <authorList>
            <person name="Lin Y."/>
            <person name="Han B."/>
        </authorList>
    </citation>
    <scope>NUCLEOTIDE SEQUENCE</scope>
    <source>
        <strain evidence="6">Ningxia-I-26</strain>
    </source>
</reference>
<name>A0A9X4NZ27_9LACT</name>
<keyword evidence="4" id="KW-0233">DNA recombination</keyword>
<evidence type="ECO:0000256" key="4">
    <source>
        <dbReference type="ARBA" id="ARBA00023172"/>
    </source>
</evidence>
<sequence length="372" mass="43213">MWIEELDNGKFKYCERYTDVKGKVRKVAVTLEKNSSRAQNEAARLLYNKIEAKKEKQALENDTSSITFWEVQDQVLEISKETVKIRTHAARISAKNKIREYISEDTLLSEITSTLIIDILEKLYYKNNYSFPYISSIKSNFNLVLEYAVVKGYLKINPIQKVKIKKKIESLEQREARKNKYLEQDELKDIIQQMRVINKTTALIIEFMALTGLRYGECIAIQEKNIQGNILQINGSWDPVSRTRTTTKNVYSDRKILLTKRCLNIISEQISLRQKYCKSHNEGYIFVNRNGTPEPLITTIGRLKKLDTNKKITTHIFRHTHIALLTELGIPLKAIMERVGHNNPNTTLAIYSHVTEKMSKNILDKLEKIDLQ</sequence>
<dbReference type="PANTHER" id="PTHR30629">
    <property type="entry name" value="PROPHAGE INTEGRASE"/>
    <property type="match status" value="1"/>
</dbReference>
<dbReference type="Gene3D" id="1.10.443.10">
    <property type="entry name" value="Intergrase catalytic core"/>
    <property type="match status" value="1"/>
</dbReference>
<dbReference type="Pfam" id="PF00589">
    <property type="entry name" value="Phage_integrase"/>
    <property type="match status" value="1"/>
</dbReference>
<dbReference type="InterPro" id="IPR050808">
    <property type="entry name" value="Phage_Integrase"/>
</dbReference>
<dbReference type="AlphaFoldDB" id="A0A9X4NZ27"/>
<dbReference type="InterPro" id="IPR010998">
    <property type="entry name" value="Integrase_recombinase_N"/>
</dbReference>
<keyword evidence="3" id="KW-0238">DNA-binding</keyword>
<evidence type="ECO:0000256" key="2">
    <source>
        <dbReference type="ARBA" id="ARBA00022908"/>
    </source>
</evidence>
<organism evidence="6 7">
    <name type="scientific">Lactococcus formosensis</name>
    <dbReference type="NCBI Taxonomy" id="1281486"/>
    <lineage>
        <taxon>Bacteria</taxon>
        <taxon>Bacillati</taxon>
        <taxon>Bacillota</taxon>
        <taxon>Bacilli</taxon>
        <taxon>Lactobacillales</taxon>
        <taxon>Streptococcaceae</taxon>
        <taxon>Lactococcus</taxon>
    </lineage>
</organism>
<dbReference type="Gene3D" id="1.10.150.130">
    <property type="match status" value="1"/>
</dbReference>
<dbReference type="InterPro" id="IPR002104">
    <property type="entry name" value="Integrase_catalytic"/>
</dbReference>
<dbReference type="PANTHER" id="PTHR30629:SF2">
    <property type="entry name" value="PROPHAGE INTEGRASE INTS-RELATED"/>
    <property type="match status" value="1"/>
</dbReference>
<dbReference type="GO" id="GO:0003677">
    <property type="term" value="F:DNA binding"/>
    <property type="evidence" value="ECO:0007669"/>
    <property type="project" value="UniProtKB-KW"/>
</dbReference>
<evidence type="ECO:0000313" key="6">
    <source>
        <dbReference type="EMBL" id="MDG6146282.1"/>
    </source>
</evidence>
<dbReference type="InterPro" id="IPR013762">
    <property type="entry name" value="Integrase-like_cat_sf"/>
</dbReference>
<gene>
    <name evidence="6" type="ORF">NF717_11585</name>
</gene>
<keyword evidence="7" id="KW-1185">Reference proteome</keyword>